<gene>
    <name evidence="2" type="ORF">M8523_14440</name>
</gene>
<proteinExistence type="predicted"/>
<dbReference type="Pfam" id="PF25199">
    <property type="entry name" value="nSTAND_NTPase5"/>
    <property type="match status" value="1"/>
</dbReference>
<dbReference type="Proteomes" id="UP001165667">
    <property type="component" value="Unassembled WGS sequence"/>
</dbReference>
<protein>
    <recommendedName>
        <fullName evidence="1">Novel STAND NTPase 5 domain-containing protein</fullName>
    </recommendedName>
</protein>
<dbReference type="InterPro" id="IPR057574">
    <property type="entry name" value="nSTAND_NTPase5_dom"/>
</dbReference>
<sequence>MYDLDIARVINSFEGITDRIFFVVNESPSRTLLKKLDGFGRVLSIGVDGFAAAVADILLQPEVETTSDPIAWERIDTPTVPSAPLRDIDVINYLMSGSVDESLLATDILRNQHDLSINREISNYISDAIIDKRFRNALVSANVGNGKTEALLAIGYKLAARGHTVYRASSRPSLLLKEVALLRDKPGPIALMIDDVFSYIDVVKGIRSISRDDICIIASSRTAQVELQEAFIRATFNNEIDIFNLDKLSAAETRNVIELFDNYALWGPRQPQSFEQKKIFIDRECSGELRFLILEALNSPNIRSRVEQIMNVNGSTADQERVRKVLILSQLLNLAQIRSDLSLISEIVGFDARKAIADHAGSLKDFALIRNGQISIKSPIFSEYVIKRLLDTSFVISTMIDAMRQLDDIHDNSSEYQLVYRNFSRYIFVEQAIAADKRLKFMVHYFENIKELSHSRTHPLFWLQYAMCRMSLEQWGEAKRLFDVSYSFSKSLGHKENRHQNNQWARFLLESRTKSNEFTDFAKSFNEAHSICVKQMIDEPSSYAPYRVAKGYLPFLERRLLEFSTGELLGIIRSASEIIRQYNTNGKKIGHDAVERCVECMTNTIKMAKKRLAERGVAI</sequence>
<comment type="caution">
    <text evidence="2">The sequence shown here is derived from an EMBL/GenBank/DDBJ whole genome shotgun (WGS) entry which is preliminary data.</text>
</comment>
<dbReference type="RefSeq" id="WP_282585577.1">
    <property type="nucleotide sequence ID" value="NZ_JAMOIM010000008.1"/>
</dbReference>
<organism evidence="2 3">
    <name type="scientific">Lichenifustis flavocetrariae</name>
    <dbReference type="NCBI Taxonomy" id="2949735"/>
    <lineage>
        <taxon>Bacteria</taxon>
        <taxon>Pseudomonadati</taxon>
        <taxon>Pseudomonadota</taxon>
        <taxon>Alphaproteobacteria</taxon>
        <taxon>Hyphomicrobiales</taxon>
        <taxon>Lichenihabitantaceae</taxon>
        <taxon>Lichenifustis</taxon>
    </lineage>
</organism>
<dbReference type="AlphaFoldDB" id="A0AA41Z2M2"/>
<reference evidence="2" key="1">
    <citation type="submission" date="2022-05" db="EMBL/GenBank/DDBJ databases">
        <authorList>
            <person name="Pankratov T."/>
        </authorList>
    </citation>
    <scope>NUCLEOTIDE SEQUENCE</scope>
    <source>
        <strain evidence="2">BP6-180914</strain>
    </source>
</reference>
<accession>A0AA41Z2M2</accession>
<keyword evidence="3" id="KW-1185">Reference proteome</keyword>
<feature type="domain" description="Novel STAND NTPase 5" evidence="1">
    <location>
        <begin position="116"/>
        <end position="228"/>
    </location>
</feature>
<name>A0AA41Z2M2_9HYPH</name>
<evidence type="ECO:0000313" key="2">
    <source>
        <dbReference type="EMBL" id="MCW6509220.1"/>
    </source>
</evidence>
<evidence type="ECO:0000313" key="3">
    <source>
        <dbReference type="Proteomes" id="UP001165667"/>
    </source>
</evidence>
<evidence type="ECO:0000259" key="1">
    <source>
        <dbReference type="Pfam" id="PF25199"/>
    </source>
</evidence>
<dbReference type="EMBL" id="JAMOIM010000008">
    <property type="protein sequence ID" value="MCW6509220.1"/>
    <property type="molecule type" value="Genomic_DNA"/>
</dbReference>